<evidence type="ECO:0000313" key="2">
    <source>
        <dbReference type="Proteomes" id="UP001327560"/>
    </source>
</evidence>
<keyword evidence="2" id="KW-1185">Reference proteome</keyword>
<organism evidence="1 2">
    <name type="scientific">Canna indica</name>
    <name type="common">Indian-shot</name>
    <dbReference type="NCBI Taxonomy" id="4628"/>
    <lineage>
        <taxon>Eukaryota</taxon>
        <taxon>Viridiplantae</taxon>
        <taxon>Streptophyta</taxon>
        <taxon>Embryophyta</taxon>
        <taxon>Tracheophyta</taxon>
        <taxon>Spermatophyta</taxon>
        <taxon>Magnoliopsida</taxon>
        <taxon>Liliopsida</taxon>
        <taxon>Zingiberales</taxon>
        <taxon>Cannaceae</taxon>
        <taxon>Canna</taxon>
    </lineage>
</organism>
<proteinExistence type="predicted"/>
<dbReference type="Proteomes" id="UP001327560">
    <property type="component" value="Chromosome 9"/>
</dbReference>
<protein>
    <submittedName>
        <fullName evidence="1">Uncharacterized protein</fullName>
    </submittedName>
</protein>
<gene>
    <name evidence="1" type="ORF">Cni_G27999</name>
</gene>
<dbReference type="EMBL" id="CP136898">
    <property type="protein sequence ID" value="WOL19201.1"/>
    <property type="molecule type" value="Genomic_DNA"/>
</dbReference>
<evidence type="ECO:0000313" key="1">
    <source>
        <dbReference type="EMBL" id="WOL19201.1"/>
    </source>
</evidence>
<name>A0AAQ3QRZ2_9LILI</name>
<dbReference type="AlphaFoldDB" id="A0AAQ3QRZ2"/>
<accession>A0AAQ3QRZ2</accession>
<sequence>MDRSTGQDCGLSKKYSKNLYKKLHLMSGLPDDLMNVTQVKVEEHPNSTIRMSTTSLETLQKHLPFLMKSAPVIKSTRQQNYVLVMPVSVIQQELYCYHSIMIITRTISSKQSYYHYQLT</sequence>
<reference evidence="1 2" key="1">
    <citation type="submission" date="2023-10" db="EMBL/GenBank/DDBJ databases">
        <title>Chromosome-scale genome assembly provides insights into flower coloration mechanisms of Canna indica.</title>
        <authorList>
            <person name="Li C."/>
        </authorList>
    </citation>
    <scope>NUCLEOTIDE SEQUENCE [LARGE SCALE GENOMIC DNA]</scope>
    <source>
        <tissue evidence="1">Flower</tissue>
    </source>
</reference>